<dbReference type="InterPro" id="IPR013570">
    <property type="entry name" value="Tscrpt_reg_YsiA_C"/>
</dbReference>
<dbReference type="EMBL" id="CP003360">
    <property type="protein sequence ID" value="AFM24854.1"/>
    <property type="molecule type" value="Genomic_DNA"/>
</dbReference>
<feature type="DNA-binding region" description="H-T-H motif" evidence="2">
    <location>
        <begin position="241"/>
        <end position="260"/>
    </location>
</feature>
<dbReference type="InterPro" id="IPR050109">
    <property type="entry name" value="HTH-type_TetR-like_transc_reg"/>
</dbReference>
<proteinExistence type="predicted"/>
<dbReference type="Proteomes" id="UP000006055">
    <property type="component" value="Chromosome"/>
</dbReference>
<dbReference type="STRING" id="706587.Desti_2156"/>
<feature type="domain" description="HTH tetR-type" evidence="4">
    <location>
        <begin position="218"/>
        <end position="278"/>
    </location>
</feature>
<evidence type="ECO:0000313" key="5">
    <source>
        <dbReference type="EMBL" id="AFM24854.1"/>
    </source>
</evidence>
<dbReference type="PROSITE" id="PS50977">
    <property type="entry name" value="HTH_TETR_2"/>
    <property type="match status" value="2"/>
</dbReference>
<name>I4C5L3_DESTA</name>
<dbReference type="InterPro" id="IPR036271">
    <property type="entry name" value="Tet_transcr_reg_TetR-rel_C_sf"/>
</dbReference>
<dbReference type="Gene3D" id="1.10.10.60">
    <property type="entry name" value="Homeodomain-like"/>
    <property type="match status" value="2"/>
</dbReference>
<evidence type="ECO:0000256" key="1">
    <source>
        <dbReference type="ARBA" id="ARBA00023125"/>
    </source>
</evidence>
<dbReference type="RefSeq" id="WP_014809997.1">
    <property type="nucleotide sequence ID" value="NC_018025.1"/>
</dbReference>
<evidence type="ECO:0000256" key="3">
    <source>
        <dbReference type="SAM" id="MobiDB-lite"/>
    </source>
</evidence>
<protein>
    <submittedName>
        <fullName evidence="5">Transcriptional regulator</fullName>
    </submittedName>
</protein>
<dbReference type="PRINTS" id="PR00455">
    <property type="entry name" value="HTHTETR"/>
</dbReference>
<feature type="domain" description="HTH tetR-type" evidence="4">
    <location>
        <begin position="21"/>
        <end position="81"/>
    </location>
</feature>
<feature type="region of interest" description="Disordered" evidence="3">
    <location>
        <begin position="1"/>
        <end position="21"/>
    </location>
</feature>
<dbReference type="eggNOG" id="COG1309">
    <property type="taxonomic scope" value="Bacteria"/>
</dbReference>
<evidence type="ECO:0000313" key="6">
    <source>
        <dbReference type="Proteomes" id="UP000006055"/>
    </source>
</evidence>
<feature type="DNA-binding region" description="H-T-H motif" evidence="2">
    <location>
        <begin position="44"/>
        <end position="63"/>
    </location>
</feature>
<gene>
    <name evidence="5" type="ordered locus">Desti_2156</name>
</gene>
<reference evidence="6" key="1">
    <citation type="submission" date="2012-06" db="EMBL/GenBank/DDBJ databases">
        <title>Complete sequence of chromosome of Desulfomonile tiedjei DSM 6799.</title>
        <authorList>
            <person name="Lucas S."/>
            <person name="Copeland A."/>
            <person name="Lapidus A."/>
            <person name="Glavina del Rio T."/>
            <person name="Dalin E."/>
            <person name="Tice H."/>
            <person name="Bruce D."/>
            <person name="Goodwin L."/>
            <person name="Pitluck S."/>
            <person name="Peters L."/>
            <person name="Ovchinnikova G."/>
            <person name="Zeytun A."/>
            <person name="Lu M."/>
            <person name="Kyrpides N."/>
            <person name="Mavromatis K."/>
            <person name="Ivanova N."/>
            <person name="Brettin T."/>
            <person name="Detter J.C."/>
            <person name="Han C."/>
            <person name="Larimer F."/>
            <person name="Land M."/>
            <person name="Hauser L."/>
            <person name="Markowitz V."/>
            <person name="Cheng J.-F."/>
            <person name="Hugenholtz P."/>
            <person name="Woyke T."/>
            <person name="Wu D."/>
            <person name="Spring S."/>
            <person name="Schroeder M."/>
            <person name="Brambilla E."/>
            <person name="Klenk H.-P."/>
            <person name="Eisen J.A."/>
        </authorList>
    </citation>
    <scope>NUCLEOTIDE SEQUENCE [LARGE SCALE GENOMIC DNA]</scope>
    <source>
        <strain evidence="6">ATCC 49306 / DSM 6799 / DCB-1</strain>
    </source>
</reference>
<dbReference type="InterPro" id="IPR001647">
    <property type="entry name" value="HTH_TetR"/>
</dbReference>
<dbReference type="InterPro" id="IPR009057">
    <property type="entry name" value="Homeodomain-like_sf"/>
</dbReference>
<dbReference type="PANTHER" id="PTHR30328:SF54">
    <property type="entry name" value="HTH-TYPE TRANSCRIPTIONAL REPRESSOR SCO4008"/>
    <property type="match status" value="1"/>
</dbReference>
<dbReference type="KEGG" id="dti:Desti_2156"/>
<sequence length="412" mass="46697">MQALSGHRGNPVRDTGDTEVSGTRSRILCAAEEVMSEKGLAGSSISEIARKAGVADSVIYQYFKGKQDLLFSVPGERMKEVLAILVEQLTGIQDVQSQLRKMIWFHLRYNDTHRGYARLLLLECRSSNAFYDTPAYSLVREYSGILSSIIERGVEEGKFRADVQTKLVRDVILGTLDMEAVGSLASGEIPDSEADFEDIMTLVDAMIGLNEPQETGRVNRMDAIMNAAQKVFAEKDYRQARISEIAKLVGISDATVYEYFRNKEDILLSLAAKRFDTYLLDVSNVFEIKDPVRKLRRLIKYHFGIFLSEREFLKIFLLQLQLNRCFYGSKAFDAFRSYYSVIEDVIQEGKEAGIFSSAVNKRVFRNMFLGAFSHLALRWLIVRESTDTDRMEEINEVTDLLASAVTVQTVRD</sequence>
<dbReference type="Pfam" id="PF00440">
    <property type="entry name" value="TetR_N"/>
    <property type="match status" value="2"/>
</dbReference>
<dbReference type="HOGENOM" id="CLU_656775_0_0_7"/>
<dbReference type="SUPFAM" id="SSF46689">
    <property type="entry name" value="Homeodomain-like"/>
    <property type="match status" value="2"/>
</dbReference>
<dbReference type="PANTHER" id="PTHR30328">
    <property type="entry name" value="TRANSCRIPTIONAL REPRESSOR"/>
    <property type="match status" value="1"/>
</dbReference>
<dbReference type="AlphaFoldDB" id="I4C5L3"/>
<evidence type="ECO:0000259" key="4">
    <source>
        <dbReference type="PROSITE" id="PS50977"/>
    </source>
</evidence>
<accession>I4C5L3</accession>
<dbReference type="Pfam" id="PF08359">
    <property type="entry name" value="TetR_C_4"/>
    <property type="match status" value="2"/>
</dbReference>
<dbReference type="SUPFAM" id="SSF48498">
    <property type="entry name" value="Tetracyclin repressor-like, C-terminal domain"/>
    <property type="match status" value="2"/>
</dbReference>
<keyword evidence="1 2" id="KW-0238">DNA-binding</keyword>
<dbReference type="OrthoDB" id="5416719at2"/>
<organism evidence="5 6">
    <name type="scientific">Desulfomonile tiedjei (strain ATCC 49306 / DSM 6799 / DCB-1)</name>
    <dbReference type="NCBI Taxonomy" id="706587"/>
    <lineage>
        <taxon>Bacteria</taxon>
        <taxon>Pseudomonadati</taxon>
        <taxon>Thermodesulfobacteriota</taxon>
        <taxon>Desulfomonilia</taxon>
        <taxon>Desulfomonilales</taxon>
        <taxon>Desulfomonilaceae</taxon>
        <taxon>Desulfomonile</taxon>
    </lineage>
</organism>
<keyword evidence="6" id="KW-1185">Reference proteome</keyword>
<dbReference type="Gene3D" id="1.10.357.10">
    <property type="entry name" value="Tetracycline Repressor, domain 2"/>
    <property type="match status" value="2"/>
</dbReference>
<dbReference type="GO" id="GO:0003677">
    <property type="term" value="F:DNA binding"/>
    <property type="evidence" value="ECO:0007669"/>
    <property type="project" value="UniProtKB-UniRule"/>
</dbReference>
<evidence type="ECO:0000256" key="2">
    <source>
        <dbReference type="PROSITE-ProRule" id="PRU00335"/>
    </source>
</evidence>